<dbReference type="PANTHER" id="PTHR39608:SF2">
    <property type="entry name" value="MARVEL DOMAIN-CONTAINING PROTEIN"/>
    <property type="match status" value="1"/>
</dbReference>
<sequence length="188" mass="21233">MTKHADCIRPFLFSVRLLLWICAVITLGLSAWVVDHLKGYRAIFTLVIAVLTTAFYIPSLFTACMNRNRGYMIPLDIVFYALWLSAFIFVAQTDDFLDDAGCTYWIWDLSTSCRRRNAIQAFTFLSFFWTFCGLCLETLNIYFDGRHPTGHTINHPEKPSSFGRGANNGTTTAPAETVPGLNGEHTQV</sequence>
<organism evidence="8 9">
    <name type="scientific">Penicillium cataractarum</name>
    <dbReference type="NCBI Taxonomy" id="2100454"/>
    <lineage>
        <taxon>Eukaryota</taxon>
        <taxon>Fungi</taxon>
        <taxon>Dikarya</taxon>
        <taxon>Ascomycota</taxon>
        <taxon>Pezizomycotina</taxon>
        <taxon>Eurotiomycetes</taxon>
        <taxon>Eurotiomycetidae</taxon>
        <taxon>Eurotiales</taxon>
        <taxon>Aspergillaceae</taxon>
        <taxon>Penicillium</taxon>
    </lineage>
</organism>
<keyword evidence="3 6" id="KW-1133">Transmembrane helix</keyword>
<evidence type="ECO:0000259" key="7">
    <source>
        <dbReference type="Pfam" id="PF01284"/>
    </source>
</evidence>
<evidence type="ECO:0000256" key="5">
    <source>
        <dbReference type="SAM" id="MobiDB-lite"/>
    </source>
</evidence>
<dbReference type="EMBL" id="JAPZBS010000002">
    <property type="protein sequence ID" value="KAJ5382062.1"/>
    <property type="molecule type" value="Genomic_DNA"/>
</dbReference>
<evidence type="ECO:0000313" key="8">
    <source>
        <dbReference type="EMBL" id="KAJ5382062.1"/>
    </source>
</evidence>
<accession>A0A9W9VHF9</accession>
<dbReference type="Pfam" id="PF01284">
    <property type="entry name" value="MARVEL"/>
    <property type="match status" value="1"/>
</dbReference>
<evidence type="ECO:0000256" key="2">
    <source>
        <dbReference type="ARBA" id="ARBA00022692"/>
    </source>
</evidence>
<reference evidence="8" key="2">
    <citation type="journal article" date="2023" name="IMA Fungus">
        <title>Comparative genomic study of the Penicillium genus elucidates a diverse pangenome and 15 lateral gene transfer events.</title>
        <authorList>
            <person name="Petersen C."/>
            <person name="Sorensen T."/>
            <person name="Nielsen M.R."/>
            <person name="Sondergaard T.E."/>
            <person name="Sorensen J.L."/>
            <person name="Fitzpatrick D.A."/>
            <person name="Frisvad J.C."/>
            <person name="Nielsen K.L."/>
        </authorList>
    </citation>
    <scope>NUCLEOTIDE SEQUENCE</scope>
    <source>
        <strain evidence="8">IBT 29864</strain>
    </source>
</reference>
<evidence type="ECO:0000256" key="4">
    <source>
        <dbReference type="ARBA" id="ARBA00023136"/>
    </source>
</evidence>
<proteinExistence type="predicted"/>
<dbReference type="Proteomes" id="UP001147782">
    <property type="component" value="Unassembled WGS sequence"/>
</dbReference>
<evidence type="ECO:0000256" key="6">
    <source>
        <dbReference type="SAM" id="Phobius"/>
    </source>
</evidence>
<comment type="subcellular location">
    <subcellularLocation>
        <location evidence="1">Membrane</location>
        <topology evidence="1">Multi-pass membrane protein</topology>
    </subcellularLocation>
</comment>
<dbReference type="GO" id="GO:0016020">
    <property type="term" value="C:membrane"/>
    <property type="evidence" value="ECO:0007669"/>
    <property type="project" value="UniProtKB-SubCell"/>
</dbReference>
<dbReference type="AlphaFoldDB" id="A0A9W9VHF9"/>
<comment type="caution">
    <text evidence="8">The sequence shown here is derived from an EMBL/GenBank/DDBJ whole genome shotgun (WGS) entry which is preliminary data.</text>
</comment>
<dbReference type="PANTHER" id="PTHR39608">
    <property type="entry name" value="INTEGRAL MEMBRANE PROTEIN (AFU_ORTHOLOGUE AFUA_5G08640)"/>
    <property type="match status" value="1"/>
</dbReference>
<dbReference type="OrthoDB" id="20872at2759"/>
<dbReference type="InterPro" id="IPR008253">
    <property type="entry name" value="Marvel"/>
</dbReference>
<name>A0A9W9VHF9_9EURO</name>
<dbReference type="RefSeq" id="XP_056559633.1">
    <property type="nucleotide sequence ID" value="XM_056697421.1"/>
</dbReference>
<protein>
    <recommendedName>
        <fullName evidence="7">MARVEL domain-containing protein</fullName>
    </recommendedName>
</protein>
<feature type="transmembrane region" description="Helical" evidence="6">
    <location>
        <begin position="12"/>
        <end position="34"/>
    </location>
</feature>
<evidence type="ECO:0000256" key="3">
    <source>
        <dbReference type="ARBA" id="ARBA00022989"/>
    </source>
</evidence>
<feature type="transmembrane region" description="Helical" evidence="6">
    <location>
        <begin position="73"/>
        <end position="91"/>
    </location>
</feature>
<feature type="transmembrane region" description="Helical" evidence="6">
    <location>
        <begin position="40"/>
        <end position="61"/>
    </location>
</feature>
<evidence type="ECO:0000313" key="9">
    <source>
        <dbReference type="Proteomes" id="UP001147782"/>
    </source>
</evidence>
<feature type="transmembrane region" description="Helical" evidence="6">
    <location>
        <begin position="118"/>
        <end position="136"/>
    </location>
</feature>
<gene>
    <name evidence="8" type="ORF">N7496_004490</name>
</gene>
<evidence type="ECO:0000256" key="1">
    <source>
        <dbReference type="ARBA" id="ARBA00004141"/>
    </source>
</evidence>
<keyword evidence="9" id="KW-1185">Reference proteome</keyword>
<keyword evidence="2 6" id="KW-0812">Transmembrane</keyword>
<reference evidence="8" key="1">
    <citation type="submission" date="2022-11" db="EMBL/GenBank/DDBJ databases">
        <authorList>
            <person name="Petersen C."/>
        </authorList>
    </citation>
    <scope>NUCLEOTIDE SEQUENCE</scope>
    <source>
        <strain evidence="8">IBT 29864</strain>
    </source>
</reference>
<feature type="domain" description="MARVEL" evidence="7">
    <location>
        <begin position="12"/>
        <end position="135"/>
    </location>
</feature>
<feature type="region of interest" description="Disordered" evidence="5">
    <location>
        <begin position="154"/>
        <end position="188"/>
    </location>
</feature>
<dbReference type="GeneID" id="81436598"/>
<keyword evidence="4 6" id="KW-0472">Membrane</keyword>